<evidence type="ECO:0000256" key="2">
    <source>
        <dbReference type="ARBA" id="ARBA00022723"/>
    </source>
</evidence>
<dbReference type="EMBL" id="DTPE01000173">
    <property type="protein sequence ID" value="HGE75275.1"/>
    <property type="molecule type" value="Genomic_DNA"/>
</dbReference>
<dbReference type="HAMAP" id="MF_00191">
    <property type="entry name" value="IspH"/>
    <property type="match status" value="1"/>
</dbReference>
<evidence type="ECO:0000313" key="6">
    <source>
        <dbReference type="EMBL" id="HGE75275.1"/>
    </source>
</evidence>
<dbReference type="Gene3D" id="3.40.50.11270">
    <property type="match status" value="1"/>
</dbReference>
<dbReference type="InterPro" id="IPR003451">
    <property type="entry name" value="LytB/IspH"/>
</dbReference>
<organism evidence="6">
    <name type="scientific">Mesoaciditoga lauensis</name>
    <dbReference type="NCBI Taxonomy" id="1495039"/>
    <lineage>
        <taxon>Bacteria</taxon>
        <taxon>Thermotogati</taxon>
        <taxon>Thermotogota</taxon>
        <taxon>Thermotogae</taxon>
        <taxon>Mesoaciditogales</taxon>
        <taxon>Mesoaciditogaceae</taxon>
        <taxon>Mesoaciditoga</taxon>
    </lineage>
</organism>
<feature type="binding site" evidence="5">
    <location>
        <position position="238"/>
    </location>
    <ligand>
        <name>dimethylallyl diphosphate</name>
        <dbReference type="ChEBI" id="CHEBI:57623"/>
    </ligand>
</feature>
<dbReference type="GO" id="GO:0051539">
    <property type="term" value="F:4 iron, 4 sulfur cluster binding"/>
    <property type="evidence" value="ECO:0007669"/>
    <property type="project" value="UniProtKB-UniRule"/>
</dbReference>
<keyword evidence="5" id="KW-0414">Isoprene biosynthesis</keyword>
<feature type="binding site" evidence="5">
    <location>
        <position position="93"/>
    </location>
    <ligand>
        <name>isopentenyl diphosphate</name>
        <dbReference type="ChEBI" id="CHEBI:128769"/>
    </ligand>
</feature>
<keyword evidence="2 5" id="KW-0479">Metal-binding</keyword>
<comment type="function">
    <text evidence="5">Catalyzes the conversion of 1-hydroxy-2-methyl-2-(E)-butenyl 4-diphosphate (HMBPP) into a mixture of isopentenyl diphosphate (IPP) and dimethylallyl diphosphate (DMAPP). Acts in the terminal step of the DOXP/MEP pathway for isoprenoid precursor biosynthesis.</text>
</comment>
<keyword evidence="3 5" id="KW-0408">Iron</keyword>
<feature type="binding site" evidence="5">
    <location>
        <position position="209"/>
    </location>
    <ligand>
        <name>[4Fe-4S] cluster</name>
        <dbReference type="ChEBI" id="CHEBI:49883"/>
    </ligand>
</feature>
<gene>
    <name evidence="5" type="primary">ispH</name>
    <name evidence="6" type="ORF">ENX73_04035</name>
</gene>
<feature type="binding site" evidence="5">
    <location>
        <position position="237"/>
    </location>
    <ligand>
        <name>isopentenyl diphosphate</name>
        <dbReference type="ChEBI" id="CHEBI:128769"/>
    </ligand>
</feature>
<proteinExistence type="inferred from homology"/>
<feature type="binding site" evidence="5">
    <location>
        <position position="143"/>
    </location>
    <ligand>
        <name>isopentenyl diphosphate</name>
        <dbReference type="ChEBI" id="CHEBI:128769"/>
    </ligand>
</feature>
<dbReference type="GO" id="GO:0046872">
    <property type="term" value="F:metal ion binding"/>
    <property type="evidence" value="ECO:0007669"/>
    <property type="project" value="UniProtKB-KW"/>
</dbReference>
<evidence type="ECO:0000256" key="4">
    <source>
        <dbReference type="ARBA" id="ARBA00023014"/>
    </source>
</evidence>
<dbReference type="AlphaFoldDB" id="A0A7V3RER2"/>
<feature type="binding site" evidence="5">
    <location>
        <position position="178"/>
    </location>
    <ligand>
        <name>(2E)-4-hydroxy-3-methylbut-2-enyl diphosphate</name>
        <dbReference type="ChEBI" id="CHEBI:128753"/>
    </ligand>
</feature>
<comment type="caution">
    <text evidence="6">The sequence shown here is derived from an EMBL/GenBank/DDBJ whole genome shotgun (WGS) entry which is preliminary data.</text>
</comment>
<comment type="pathway">
    <text evidence="5">Isoprenoid biosynthesis; isopentenyl diphosphate biosynthesis via DXP pathway; isopentenyl diphosphate from 1-deoxy-D-xylulose 5-phosphate: step 6/6.</text>
</comment>
<feature type="binding site" evidence="5">
    <location>
        <position position="239"/>
    </location>
    <ligand>
        <name>isopentenyl diphosphate</name>
        <dbReference type="ChEBI" id="CHEBI:128769"/>
    </ligand>
</feature>
<dbReference type="CDD" id="cd13944">
    <property type="entry name" value="lytB_ispH"/>
    <property type="match status" value="1"/>
</dbReference>
<keyword evidence="5 6" id="KW-0560">Oxidoreductase</keyword>
<dbReference type="Gene3D" id="3.40.1010.20">
    <property type="entry name" value="4-hydroxy-3-methylbut-2-enyl diphosphate reductase, catalytic domain"/>
    <property type="match status" value="2"/>
</dbReference>
<dbReference type="UniPathway" id="UPA00056">
    <property type="reaction ID" value="UER00097"/>
</dbReference>
<feature type="binding site" evidence="5">
    <location>
        <position position="57"/>
    </location>
    <ligand>
        <name>(2E)-4-hydroxy-3-methylbut-2-enyl diphosphate</name>
        <dbReference type="ChEBI" id="CHEBI:128753"/>
    </ligand>
</feature>
<dbReference type="GO" id="GO:0019288">
    <property type="term" value="P:isopentenyl diphosphate biosynthetic process, methylerythritol 4-phosphate pathway"/>
    <property type="evidence" value="ECO:0007669"/>
    <property type="project" value="UniProtKB-UniRule"/>
</dbReference>
<comment type="similarity">
    <text evidence="5">Belongs to the IspH family.</text>
</comment>
<dbReference type="UniPathway" id="UPA00059">
    <property type="reaction ID" value="UER00105"/>
</dbReference>
<reference evidence="6" key="1">
    <citation type="journal article" date="2020" name="mSystems">
        <title>Genome- and Community-Level Interaction Insights into Carbon Utilization and Element Cycling Functions of Hydrothermarchaeota in Hydrothermal Sediment.</title>
        <authorList>
            <person name="Zhou Z."/>
            <person name="Liu Y."/>
            <person name="Xu W."/>
            <person name="Pan J."/>
            <person name="Luo Z.H."/>
            <person name="Li M."/>
        </authorList>
    </citation>
    <scope>NUCLEOTIDE SEQUENCE [LARGE SCALE GENOMIC DNA]</scope>
    <source>
        <strain evidence="6">SpSt-966</strain>
    </source>
</reference>
<feature type="binding site" evidence="5">
    <location>
        <position position="237"/>
    </location>
    <ligand>
        <name>(2E)-4-hydroxy-3-methylbut-2-enyl diphosphate</name>
        <dbReference type="ChEBI" id="CHEBI:128753"/>
    </ligand>
</feature>
<feature type="binding site" evidence="5">
    <location>
        <position position="281"/>
    </location>
    <ligand>
        <name>(2E)-4-hydroxy-3-methylbut-2-enyl diphosphate</name>
        <dbReference type="ChEBI" id="CHEBI:128753"/>
    </ligand>
</feature>
<keyword evidence="4 5" id="KW-0411">Iron-sulfur</keyword>
<name>A0A7V3RER2_9BACT</name>
<sequence>MKSWREFIKFTLKGLALLKIEIAEEIGFCFGVDRAVKIVESLLYKGTKVYVTGELIHNADEMKRLTELGLCSIDINDEKWPDLSTATVVIRAHGIPIEVFERLKDEAQNVIDATCPVVITLSDSIKSAEENGFEIFLYGHEKHDEVQHLKSVVKQVKVVESYEEIKNVSKKIALFSQTTMDIDGFSKISGKLGEEVSKLSTLLIKNSICHVTLQREREVKRLAKSDDLCLIVGGKNSSNTKKLFDIAKKLNTRTYLVLDSTEINEKWFDSVQSVGICSGTSTPQRIINDIVERLRTFKI</sequence>
<comment type="catalytic activity">
    <reaction evidence="5">
        <text>dimethylallyl diphosphate + 2 oxidized [2Fe-2S]-[ferredoxin] + H2O = (2E)-4-hydroxy-3-methylbut-2-enyl diphosphate + 2 reduced [2Fe-2S]-[ferredoxin] + 2 H(+)</text>
        <dbReference type="Rhea" id="RHEA:24825"/>
        <dbReference type="Rhea" id="RHEA-COMP:10000"/>
        <dbReference type="Rhea" id="RHEA-COMP:10001"/>
        <dbReference type="ChEBI" id="CHEBI:15377"/>
        <dbReference type="ChEBI" id="CHEBI:15378"/>
        <dbReference type="ChEBI" id="CHEBI:33737"/>
        <dbReference type="ChEBI" id="CHEBI:33738"/>
        <dbReference type="ChEBI" id="CHEBI:57623"/>
        <dbReference type="ChEBI" id="CHEBI:128753"/>
        <dbReference type="EC" id="1.17.7.4"/>
    </reaction>
</comment>
<accession>A0A7V3RER2</accession>
<feature type="binding site" evidence="5">
    <location>
        <position position="239"/>
    </location>
    <ligand>
        <name>(2E)-4-hydroxy-3-methylbut-2-enyl diphosphate</name>
        <dbReference type="ChEBI" id="CHEBI:128753"/>
    </ligand>
</feature>
<feature type="binding site" evidence="5">
    <location>
        <position position="237"/>
    </location>
    <ligand>
        <name>dimethylallyl diphosphate</name>
        <dbReference type="ChEBI" id="CHEBI:57623"/>
    </ligand>
</feature>
<feature type="binding site" evidence="5">
    <location>
        <position position="143"/>
    </location>
    <ligand>
        <name>(2E)-4-hydroxy-3-methylbut-2-enyl diphosphate</name>
        <dbReference type="ChEBI" id="CHEBI:128753"/>
    </ligand>
</feature>
<evidence type="ECO:0000256" key="3">
    <source>
        <dbReference type="ARBA" id="ARBA00023004"/>
    </source>
</evidence>
<dbReference type="GO" id="GO:0051745">
    <property type="term" value="F:4-hydroxy-3-methylbut-2-enyl diphosphate reductase activity"/>
    <property type="evidence" value="ECO:0007669"/>
    <property type="project" value="UniProtKB-UniRule"/>
</dbReference>
<feature type="binding site" evidence="5">
    <location>
        <position position="239"/>
    </location>
    <ligand>
        <name>dimethylallyl diphosphate</name>
        <dbReference type="ChEBI" id="CHEBI:57623"/>
    </ligand>
</feature>
<feature type="binding site" evidence="5">
    <location>
        <position position="57"/>
    </location>
    <ligand>
        <name>isopentenyl diphosphate</name>
        <dbReference type="ChEBI" id="CHEBI:128769"/>
    </ligand>
</feature>
<comment type="cofactor">
    <cofactor evidence="5">
        <name>[4Fe-4S] cluster</name>
        <dbReference type="ChEBI" id="CHEBI:49883"/>
    </cofactor>
    <text evidence="5">Binds 1 [4Fe-4S] cluster per subunit.</text>
</comment>
<protein>
    <recommendedName>
        <fullName evidence="5">4-hydroxy-3-methylbut-2-enyl diphosphate reductase</fullName>
        <shortName evidence="5">HMBPP reductase</shortName>
        <ecNumber evidence="5">1.17.7.4</ecNumber>
    </recommendedName>
</protein>
<evidence type="ECO:0000256" key="1">
    <source>
        <dbReference type="ARBA" id="ARBA00022485"/>
    </source>
</evidence>
<feature type="binding site" evidence="5">
    <location>
        <position position="281"/>
    </location>
    <ligand>
        <name>isopentenyl diphosphate</name>
        <dbReference type="ChEBI" id="CHEBI:128769"/>
    </ligand>
</feature>
<dbReference type="EC" id="1.17.7.4" evidence="5"/>
<feature type="binding site" evidence="5">
    <location>
        <position position="93"/>
    </location>
    <ligand>
        <name>(2E)-4-hydroxy-3-methylbut-2-enyl diphosphate</name>
        <dbReference type="ChEBI" id="CHEBI:128753"/>
    </ligand>
</feature>
<dbReference type="Pfam" id="PF02401">
    <property type="entry name" value="LYTB"/>
    <property type="match status" value="1"/>
</dbReference>
<feature type="binding site" evidence="5">
    <location>
        <position position="281"/>
    </location>
    <ligand>
        <name>dimethylallyl diphosphate</name>
        <dbReference type="ChEBI" id="CHEBI:57623"/>
    </ligand>
</feature>
<comment type="catalytic activity">
    <reaction evidence="5">
        <text>isopentenyl diphosphate + 2 oxidized [2Fe-2S]-[ferredoxin] + H2O = (2E)-4-hydroxy-3-methylbut-2-enyl diphosphate + 2 reduced [2Fe-2S]-[ferredoxin] + 2 H(+)</text>
        <dbReference type="Rhea" id="RHEA:24488"/>
        <dbReference type="Rhea" id="RHEA-COMP:10000"/>
        <dbReference type="Rhea" id="RHEA-COMP:10001"/>
        <dbReference type="ChEBI" id="CHEBI:15377"/>
        <dbReference type="ChEBI" id="CHEBI:15378"/>
        <dbReference type="ChEBI" id="CHEBI:33737"/>
        <dbReference type="ChEBI" id="CHEBI:33738"/>
        <dbReference type="ChEBI" id="CHEBI:128753"/>
        <dbReference type="ChEBI" id="CHEBI:128769"/>
        <dbReference type="EC" id="1.17.7.4"/>
    </reaction>
</comment>
<feature type="binding site" evidence="5">
    <location>
        <position position="143"/>
    </location>
    <ligand>
        <name>dimethylallyl diphosphate</name>
        <dbReference type="ChEBI" id="CHEBI:57623"/>
    </ligand>
</feature>
<dbReference type="PANTHER" id="PTHR30426:SF0">
    <property type="entry name" value="4-HYDROXY-3-METHYLBUT-2-ENYL DIPHOSPHATE REDUCTASE"/>
    <property type="match status" value="1"/>
</dbReference>
<comment type="pathway">
    <text evidence="5">Isoprenoid biosynthesis; dimethylallyl diphosphate biosynthesis; dimethylallyl diphosphate from (2E)-4-hydroxy-3-methylbutenyl diphosphate: step 1/1.</text>
</comment>
<feature type="binding site" evidence="5">
    <location>
        <position position="115"/>
    </location>
    <ligand>
        <name>[4Fe-4S] cluster</name>
        <dbReference type="ChEBI" id="CHEBI:49883"/>
    </ligand>
</feature>
<dbReference type="GO" id="GO:0050992">
    <property type="term" value="P:dimethylallyl diphosphate biosynthetic process"/>
    <property type="evidence" value="ECO:0007669"/>
    <property type="project" value="UniProtKB-UniRule"/>
</dbReference>
<feature type="binding site" evidence="5">
    <location>
        <position position="238"/>
    </location>
    <ligand>
        <name>(2E)-4-hydroxy-3-methylbut-2-enyl diphosphate</name>
        <dbReference type="ChEBI" id="CHEBI:128753"/>
    </ligand>
</feature>
<feature type="binding site" evidence="5">
    <location>
        <position position="238"/>
    </location>
    <ligand>
        <name>isopentenyl diphosphate</name>
        <dbReference type="ChEBI" id="CHEBI:128769"/>
    </ligand>
</feature>
<feature type="binding site" evidence="5">
    <location>
        <position position="29"/>
    </location>
    <ligand>
        <name>[4Fe-4S] cluster</name>
        <dbReference type="ChEBI" id="CHEBI:49883"/>
    </ligand>
</feature>
<evidence type="ECO:0000256" key="5">
    <source>
        <dbReference type="HAMAP-Rule" id="MF_00191"/>
    </source>
</evidence>
<dbReference type="NCBIfam" id="TIGR00216">
    <property type="entry name" value="ispH_lytB"/>
    <property type="match status" value="1"/>
</dbReference>
<feature type="active site" description="Proton donor" evidence="5">
    <location>
        <position position="145"/>
    </location>
</feature>
<feature type="binding site" evidence="5">
    <location>
        <position position="93"/>
    </location>
    <ligand>
        <name>dimethylallyl diphosphate</name>
        <dbReference type="ChEBI" id="CHEBI:57623"/>
    </ligand>
</feature>
<dbReference type="GO" id="GO:0016114">
    <property type="term" value="P:terpenoid biosynthetic process"/>
    <property type="evidence" value="ECO:0007669"/>
    <property type="project" value="UniProtKB-UniRule"/>
</dbReference>
<dbReference type="NCBIfam" id="NF002187">
    <property type="entry name" value="PRK01045.1-1"/>
    <property type="match status" value="1"/>
</dbReference>
<dbReference type="PANTHER" id="PTHR30426">
    <property type="entry name" value="4-HYDROXY-3-METHYLBUT-2-ENYL DIPHOSPHATE REDUCTASE"/>
    <property type="match status" value="1"/>
</dbReference>
<feature type="binding site" evidence="5">
    <location>
        <position position="57"/>
    </location>
    <ligand>
        <name>dimethylallyl diphosphate</name>
        <dbReference type="ChEBI" id="CHEBI:57623"/>
    </ligand>
</feature>
<keyword evidence="1 5" id="KW-0004">4Fe-4S</keyword>